<evidence type="ECO:0000313" key="3">
    <source>
        <dbReference type="Proteomes" id="UP000567067"/>
    </source>
</evidence>
<evidence type="ECO:0000259" key="1">
    <source>
        <dbReference type="Pfam" id="PF18765"/>
    </source>
</evidence>
<dbReference type="InterPro" id="IPR041633">
    <property type="entry name" value="Polbeta"/>
</dbReference>
<keyword evidence="3" id="KW-1185">Reference proteome</keyword>
<feature type="domain" description="Polymerase beta nucleotidyltransferase" evidence="1">
    <location>
        <begin position="19"/>
        <end position="83"/>
    </location>
</feature>
<gene>
    <name evidence="2" type="ORF">FHR92_003767</name>
</gene>
<dbReference type="Pfam" id="PF18765">
    <property type="entry name" value="Polbeta"/>
    <property type="match status" value="1"/>
</dbReference>
<protein>
    <submittedName>
        <fullName evidence="2">Putative nucleotidyltransferase</fullName>
    </submittedName>
</protein>
<accession>A0A7W3SW83</accession>
<dbReference type="RefSeq" id="WP_182538115.1">
    <property type="nucleotide sequence ID" value="NZ_JACJIP010000028.1"/>
</dbReference>
<comment type="caution">
    <text evidence="2">The sequence shown here is derived from an EMBL/GenBank/DDBJ whole genome shotgun (WGS) entry which is preliminary data.</text>
</comment>
<evidence type="ECO:0000313" key="2">
    <source>
        <dbReference type="EMBL" id="MBA9087283.1"/>
    </source>
</evidence>
<sequence length="247" mass="29868">MDLLDEIISHREYIYRVLEPLNVQWIHIYGSVLARQETAMSDVDLYVSFDKHENGLACWDRRNEVENALHSILKRRISVQCESHIYERFRETTERDSVDLRHLKHSKSYSITPKSSTLYYEMLCCDIDKWNEFYTSFSQEAIENKYSNLALDKVDKQRVFQSYCQYHVDTFLRRTTWWFSRLMRLKDNDIFEQSDFDLLGLICLRAEEEEDTLRWLKRSESETFIKDIEYINSCAHDLSSWIEWKGY</sequence>
<organism evidence="2 3">
    <name type="scientific">Fontibacillus solani</name>
    <dbReference type="NCBI Taxonomy" id="1572857"/>
    <lineage>
        <taxon>Bacteria</taxon>
        <taxon>Bacillati</taxon>
        <taxon>Bacillota</taxon>
        <taxon>Bacilli</taxon>
        <taxon>Bacillales</taxon>
        <taxon>Paenibacillaceae</taxon>
        <taxon>Fontibacillus</taxon>
    </lineage>
</organism>
<keyword evidence="2" id="KW-0808">Transferase</keyword>
<reference evidence="2 3" key="1">
    <citation type="submission" date="2020-08" db="EMBL/GenBank/DDBJ databases">
        <title>Genomic Encyclopedia of Type Strains, Phase III (KMG-III): the genomes of soil and plant-associated and newly described type strains.</title>
        <authorList>
            <person name="Whitman W."/>
        </authorList>
    </citation>
    <scope>NUCLEOTIDE SEQUENCE [LARGE SCALE GENOMIC DNA]</scope>
    <source>
        <strain evidence="2 3">CECT 8693</strain>
    </source>
</reference>
<dbReference type="AlphaFoldDB" id="A0A7W3SW83"/>
<dbReference type="SUPFAM" id="SSF81301">
    <property type="entry name" value="Nucleotidyltransferase"/>
    <property type="match status" value="1"/>
</dbReference>
<proteinExistence type="predicted"/>
<dbReference type="EMBL" id="JACJIP010000028">
    <property type="protein sequence ID" value="MBA9087283.1"/>
    <property type="molecule type" value="Genomic_DNA"/>
</dbReference>
<dbReference type="InterPro" id="IPR043519">
    <property type="entry name" value="NT_sf"/>
</dbReference>
<name>A0A7W3SW83_9BACL</name>
<dbReference type="Proteomes" id="UP000567067">
    <property type="component" value="Unassembled WGS sequence"/>
</dbReference>
<dbReference type="GO" id="GO:0016740">
    <property type="term" value="F:transferase activity"/>
    <property type="evidence" value="ECO:0007669"/>
    <property type="project" value="UniProtKB-KW"/>
</dbReference>
<dbReference type="Gene3D" id="3.30.460.10">
    <property type="entry name" value="Beta Polymerase, domain 2"/>
    <property type="match status" value="1"/>
</dbReference>